<evidence type="ECO:0000256" key="1">
    <source>
        <dbReference type="SAM" id="MobiDB-lite"/>
    </source>
</evidence>
<organism evidence="3">
    <name type="scientific">hydrothermal vent metagenome</name>
    <dbReference type="NCBI Taxonomy" id="652676"/>
    <lineage>
        <taxon>unclassified sequences</taxon>
        <taxon>metagenomes</taxon>
        <taxon>ecological metagenomes</taxon>
    </lineage>
</organism>
<name>A0A3B0VGE8_9ZZZZ</name>
<dbReference type="Pfam" id="PF02120">
    <property type="entry name" value="Flg_hook"/>
    <property type="match status" value="1"/>
</dbReference>
<feature type="region of interest" description="Disordered" evidence="1">
    <location>
        <begin position="35"/>
        <end position="59"/>
    </location>
</feature>
<dbReference type="AlphaFoldDB" id="A0A3B0VGE8"/>
<dbReference type="InterPro" id="IPR038610">
    <property type="entry name" value="FliK-like_C_sf"/>
</dbReference>
<dbReference type="Gene3D" id="3.30.750.140">
    <property type="match status" value="1"/>
</dbReference>
<sequence>AGLAEFIKTSPSLKEMPPDILLLSRILEAHGQINSGRADDTSQAQSHKPGSPDMALPGQPVRPLPNNFLLFPVFFQGNNGWGEWLFSFEGQNSKGRDKEGGYGISFYLNMSRLGDVHLDLRSQGQNLRGIFSLSNKGAADFLRANLPELQEALSPLFQQTNLQCVSKETNLMRRLKDDLTNKTQPGSRPMALLDLKV</sequence>
<protein>
    <recommendedName>
        <fullName evidence="2">Flagellar hook-length control protein-like C-terminal domain-containing protein</fullName>
    </recommendedName>
</protein>
<proteinExistence type="predicted"/>
<evidence type="ECO:0000259" key="2">
    <source>
        <dbReference type="Pfam" id="PF02120"/>
    </source>
</evidence>
<feature type="non-terminal residue" evidence="3">
    <location>
        <position position="1"/>
    </location>
</feature>
<feature type="domain" description="Flagellar hook-length control protein-like C-terminal" evidence="2">
    <location>
        <begin position="94"/>
        <end position="154"/>
    </location>
</feature>
<accession>A0A3B0VGE8</accession>
<dbReference type="EMBL" id="UOEX01000410">
    <property type="protein sequence ID" value="VAW42001.1"/>
    <property type="molecule type" value="Genomic_DNA"/>
</dbReference>
<reference evidence="3" key="1">
    <citation type="submission" date="2018-06" db="EMBL/GenBank/DDBJ databases">
        <authorList>
            <person name="Zhirakovskaya E."/>
        </authorList>
    </citation>
    <scope>NUCLEOTIDE SEQUENCE</scope>
</reference>
<evidence type="ECO:0000313" key="3">
    <source>
        <dbReference type="EMBL" id="VAW42001.1"/>
    </source>
</evidence>
<dbReference type="InterPro" id="IPR021136">
    <property type="entry name" value="Flagellar_hook_control-like_C"/>
</dbReference>
<gene>
    <name evidence="3" type="ORF">MNBD_DELTA03-198</name>
</gene>